<feature type="transmembrane region" description="Helical" evidence="2">
    <location>
        <begin position="203"/>
        <end position="223"/>
    </location>
</feature>
<feature type="region of interest" description="Disordered" evidence="1">
    <location>
        <begin position="65"/>
        <end position="123"/>
    </location>
</feature>
<dbReference type="Proteomes" id="UP000606044">
    <property type="component" value="Unassembled WGS sequence"/>
</dbReference>
<dbReference type="AlphaFoldDB" id="A0A917FFP4"/>
<keyword evidence="2" id="KW-1133">Transmembrane helix</keyword>
<dbReference type="Pfam" id="PF09490">
    <property type="entry name" value="CbtA"/>
    <property type="match status" value="1"/>
</dbReference>
<organism evidence="3 4">
    <name type="scientific">Azorhizobium oxalatiphilum</name>
    <dbReference type="NCBI Taxonomy" id="980631"/>
    <lineage>
        <taxon>Bacteria</taxon>
        <taxon>Pseudomonadati</taxon>
        <taxon>Pseudomonadota</taxon>
        <taxon>Alphaproteobacteria</taxon>
        <taxon>Hyphomicrobiales</taxon>
        <taxon>Xanthobacteraceae</taxon>
        <taxon>Azorhizobium</taxon>
    </lineage>
</organism>
<gene>
    <name evidence="3" type="ORF">GCM10007301_36590</name>
</gene>
<protein>
    <submittedName>
        <fullName evidence="3">Membrane protein</fullName>
    </submittedName>
</protein>
<feature type="compositionally biased region" description="Low complexity" evidence="1">
    <location>
        <begin position="66"/>
        <end position="110"/>
    </location>
</feature>
<evidence type="ECO:0000313" key="3">
    <source>
        <dbReference type="EMBL" id="GGF73465.1"/>
    </source>
</evidence>
<accession>A0A917FFP4</accession>
<keyword evidence="2" id="KW-0812">Transmembrane</keyword>
<keyword evidence="4" id="KW-1185">Reference proteome</keyword>
<dbReference type="InterPro" id="IPR012666">
    <property type="entry name" value="CbtA_put"/>
</dbReference>
<sequence length="312" mass="31783">MQIENLGRESASNISGFQGNTIMVGSILLRGMLVGILAGLLAFGFARVFGEPAVERAIGLEGQFGGHSHAPEAAAPAPHAHGADAAPHTHAADAAPHSHAATPAPEAAGGHSHGDGEEELFSRSTQSGPGLLVALVVYGAAMGGLFALVFAFVNGRVGALSPRATAALLGLAAFIALVLVPGLKYPANPPAVGDGSTIGMRTALFFMMIAASVVAMTGAVVLARGLAARHGAWNGALLATIAYLVVLTVLSLALPTFNEVPEGFPADLLWQFRVATLGIQAVFWAVIGLGFGTWMEAASRNGAGRKAKLVHH</sequence>
<reference evidence="3" key="1">
    <citation type="journal article" date="2014" name="Int. J. Syst. Evol. Microbiol.">
        <title>Complete genome sequence of Corynebacterium casei LMG S-19264T (=DSM 44701T), isolated from a smear-ripened cheese.</title>
        <authorList>
            <consortium name="US DOE Joint Genome Institute (JGI-PGF)"/>
            <person name="Walter F."/>
            <person name="Albersmeier A."/>
            <person name="Kalinowski J."/>
            <person name="Ruckert C."/>
        </authorList>
    </citation>
    <scope>NUCLEOTIDE SEQUENCE</scope>
    <source>
        <strain evidence="3">CCM 7897</strain>
    </source>
</reference>
<reference evidence="3" key="2">
    <citation type="submission" date="2020-09" db="EMBL/GenBank/DDBJ databases">
        <authorList>
            <person name="Sun Q."/>
            <person name="Sedlacek I."/>
        </authorList>
    </citation>
    <scope>NUCLEOTIDE SEQUENCE</scope>
    <source>
        <strain evidence="3">CCM 7897</strain>
    </source>
</reference>
<dbReference type="EMBL" id="BMCT01000005">
    <property type="protein sequence ID" value="GGF73465.1"/>
    <property type="molecule type" value="Genomic_DNA"/>
</dbReference>
<evidence type="ECO:0000256" key="1">
    <source>
        <dbReference type="SAM" id="MobiDB-lite"/>
    </source>
</evidence>
<evidence type="ECO:0000256" key="2">
    <source>
        <dbReference type="SAM" id="Phobius"/>
    </source>
</evidence>
<feature type="transmembrane region" description="Helical" evidence="2">
    <location>
        <begin position="21"/>
        <end position="46"/>
    </location>
</feature>
<feature type="transmembrane region" description="Helical" evidence="2">
    <location>
        <begin position="165"/>
        <end position="183"/>
    </location>
</feature>
<evidence type="ECO:0000313" key="4">
    <source>
        <dbReference type="Proteomes" id="UP000606044"/>
    </source>
</evidence>
<name>A0A917FFP4_9HYPH</name>
<keyword evidence="2" id="KW-0472">Membrane</keyword>
<proteinExistence type="predicted"/>
<feature type="transmembrane region" description="Helical" evidence="2">
    <location>
        <begin position="131"/>
        <end position="153"/>
    </location>
</feature>
<feature type="transmembrane region" description="Helical" evidence="2">
    <location>
        <begin position="274"/>
        <end position="295"/>
    </location>
</feature>
<comment type="caution">
    <text evidence="3">The sequence shown here is derived from an EMBL/GenBank/DDBJ whole genome shotgun (WGS) entry which is preliminary data.</text>
</comment>
<feature type="transmembrane region" description="Helical" evidence="2">
    <location>
        <begin position="235"/>
        <end position="254"/>
    </location>
</feature>